<dbReference type="STRING" id="619805.SAMN05660477_01179"/>
<accession>A0A1T5E884</accession>
<feature type="signal peptide" evidence="1">
    <location>
        <begin position="1"/>
        <end position="18"/>
    </location>
</feature>
<name>A0A1T5E884_9FLAO</name>
<dbReference type="OrthoDB" id="1265378at2"/>
<dbReference type="Proteomes" id="UP000191112">
    <property type="component" value="Unassembled WGS sequence"/>
</dbReference>
<dbReference type="EMBL" id="FUYZ01000003">
    <property type="protein sequence ID" value="SKB80081.1"/>
    <property type="molecule type" value="Genomic_DNA"/>
</dbReference>
<evidence type="ECO:0008006" key="4">
    <source>
        <dbReference type="Google" id="ProtNLM"/>
    </source>
</evidence>
<protein>
    <recommendedName>
        <fullName evidence="4">TonB protein C-terminal</fullName>
    </recommendedName>
</protein>
<evidence type="ECO:0000313" key="2">
    <source>
        <dbReference type="EMBL" id="SKB80081.1"/>
    </source>
</evidence>
<reference evidence="2 3" key="1">
    <citation type="submission" date="2017-02" db="EMBL/GenBank/DDBJ databases">
        <authorList>
            <person name="Peterson S.W."/>
        </authorList>
    </citation>
    <scope>NUCLEOTIDE SEQUENCE [LARGE SCALE GENOMIC DNA]</scope>
    <source>
        <strain evidence="2 3">DSM 22323</strain>
    </source>
</reference>
<dbReference type="AlphaFoldDB" id="A0A1T5E884"/>
<gene>
    <name evidence="2" type="ORF">SAMN05660477_01179</name>
</gene>
<feature type="chain" id="PRO_5012436867" description="TonB protein C-terminal" evidence="1">
    <location>
        <begin position="19"/>
        <end position="243"/>
    </location>
</feature>
<keyword evidence="3" id="KW-1185">Reference proteome</keyword>
<evidence type="ECO:0000313" key="3">
    <source>
        <dbReference type="Proteomes" id="UP000191112"/>
    </source>
</evidence>
<proteinExistence type="predicted"/>
<sequence>MKASFLFVLLCFSGFTFSQVILSDYPVDQFYYKGGNTALQKDLSKAFKELELKPCDNTMETYNISILIEKDSSIKFIKDMDSVNVEKNKCAFDVAREIIPELKSWQPAEIQGQKFQSIVKILINPFQIAYSTGEGYGDNVVHAQMLSDADYLHVQLKKIFQKTFRLNMEQTIYLSFTVTKEGLMKDFVLDGNYDKIEVSRIITDLKHLKLKWKPATFNGVPMDSKQRINVNQLYNYGELYNHD</sequence>
<evidence type="ECO:0000256" key="1">
    <source>
        <dbReference type="SAM" id="SignalP"/>
    </source>
</evidence>
<keyword evidence="1" id="KW-0732">Signal</keyword>
<dbReference type="RefSeq" id="WP_079666450.1">
    <property type="nucleotide sequence ID" value="NZ_FUYZ01000003.1"/>
</dbReference>
<organism evidence="2 3">
    <name type="scientific">Soonwooa buanensis</name>
    <dbReference type="NCBI Taxonomy" id="619805"/>
    <lineage>
        <taxon>Bacteria</taxon>
        <taxon>Pseudomonadati</taxon>
        <taxon>Bacteroidota</taxon>
        <taxon>Flavobacteriia</taxon>
        <taxon>Flavobacteriales</taxon>
        <taxon>Weeksellaceae</taxon>
        <taxon>Chryseobacterium group</taxon>
        <taxon>Soonwooa</taxon>
    </lineage>
</organism>